<keyword evidence="13" id="KW-1185">Reference proteome</keyword>
<evidence type="ECO:0000256" key="3">
    <source>
        <dbReference type="ARBA" id="ARBA00022737"/>
    </source>
</evidence>
<feature type="compositionally biased region" description="Polar residues" evidence="9">
    <location>
        <begin position="242"/>
        <end position="257"/>
    </location>
</feature>
<dbReference type="GO" id="GO:0000724">
    <property type="term" value="P:double-strand break repair via homologous recombination"/>
    <property type="evidence" value="ECO:0007669"/>
    <property type="project" value="TreeGrafter"/>
</dbReference>
<keyword evidence="4" id="KW-0227">DNA damage</keyword>
<dbReference type="Pfam" id="PF00533">
    <property type="entry name" value="BRCT"/>
    <property type="match status" value="1"/>
</dbReference>
<evidence type="ECO:0000313" key="13">
    <source>
        <dbReference type="Proteomes" id="UP000729402"/>
    </source>
</evidence>
<dbReference type="OrthoDB" id="6105938at2759"/>
<dbReference type="FunFam" id="3.40.50.10190:FF:000006">
    <property type="entry name" value="Breast cancer type 1 susceptibility protein homolog"/>
    <property type="match status" value="1"/>
</dbReference>
<dbReference type="PROSITE" id="PS51805">
    <property type="entry name" value="EPHD"/>
    <property type="match status" value="1"/>
</dbReference>
<dbReference type="InterPro" id="IPR034732">
    <property type="entry name" value="EPHD"/>
</dbReference>
<dbReference type="PANTHER" id="PTHR13763:SF6">
    <property type="entry name" value="OS05G0486600 PROTEIN"/>
    <property type="match status" value="1"/>
</dbReference>
<comment type="caution">
    <text evidence="12">The sequence shown here is derived from an EMBL/GenBank/DDBJ whole genome shotgun (WGS) entry which is preliminary data.</text>
</comment>
<keyword evidence="7" id="KW-0234">DNA repair</keyword>
<dbReference type="Proteomes" id="UP000729402">
    <property type="component" value="Unassembled WGS sequence"/>
</dbReference>
<feature type="compositionally biased region" description="Basic and acidic residues" evidence="9">
    <location>
        <begin position="225"/>
        <end position="241"/>
    </location>
</feature>
<proteinExistence type="predicted"/>
<feature type="domain" description="BRCT" evidence="10">
    <location>
        <begin position="443"/>
        <end position="541"/>
    </location>
</feature>
<dbReference type="InterPro" id="IPR031099">
    <property type="entry name" value="BRCA1-associated"/>
</dbReference>
<evidence type="ECO:0000256" key="7">
    <source>
        <dbReference type="ARBA" id="ARBA00023204"/>
    </source>
</evidence>
<dbReference type="EMBL" id="JAAALK010000284">
    <property type="protein sequence ID" value="KAG8068265.1"/>
    <property type="molecule type" value="Genomic_DNA"/>
</dbReference>
<dbReference type="SMART" id="SM00292">
    <property type="entry name" value="BRCT"/>
    <property type="match status" value="2"/>
</dbReference>
<keyword evidence="2" id="KW-0479">Metal-binding</keyword>
<dbReference type="GO" id="GO:0045944">
    <property type="term" value="P:positive regulation of transcription by RNA polymerase II"/>
    <property type="evidence" value="ECO:0007669"/>
    <property type="project" value="TreeGrafter"/>
</dbReference>
<dbReference type="Pfam" id="PF13771">
    <property type="entry name" value="zf-HC5HC2H"/>
    <property type="match status" value="1"/>
</dbReference>
<accession>A0A8J5VHW5</accession>
<protein>
    <recommendedName>
        <fullName evidence="14">BRCA1-associated RING domain protein 1</fullName>
    </recommendedName>
</protein>
<dbReference type="PROSITE" id="PS50172">
    <property type="entry name" value="BRCT"/>
    <property type="match status" value="2"/>
</dbReference>
<evidence type="ECO:0000256" key="2">
    <source>
        <dbReference type="ARBA" id="ARBA00022723"/>
    </source>
</evidence>
<keyword evidence="6" id="KW-0862">Zinc</keyword>
<evidence type="ECO:0000256" key="5">
    <source>
        <dbReference type="ARBA" id="ARBA00022771"/>
    </source>
</evidence>
<reference evidence="12" key="2">
    <citation type="submission" date="2021-02" db="EMBL/GenBank/DDBJ databases">
        <authorList>
            <person name="Kimball J.A."/>
            <person name="Haas M.W."/>
            <person name="Macchietto M."/>
            <person name="Kono T."/>
            <person name="Duquette J."/>
            <person name="Shao M."/>
        </authorList>
    </citation>
    <scope>NUCLEOTIDE SEQUENCE</scope>
    <source>
        <tissue evidence="12">Fresh leaf tissue</tissue>
    </source>
</reference>
<dbReference type="InterPro" id="IPR001357">
    <property type="entry name" value="BRCT_dom"/>
</dbReference>
<evidence type="ECO:0000259" key="10">
    <source>
        <dbReference type="PROSITE" id="PS50172"/>
    </source>
</evidence>
<organism evidence="12 13">
    <name type="scientific">Zizania palustris</name>
    <name type="common">Northern wild rice</name>
    <dbReference type="NCBI Taxonomy" id="103762"/>
    <lineage>
        <taxon>Eukaryota</taxon>
        <taxon>Viridiplantae</taxon>
        <taxon>Streptophyta</taxon>
        <taxon>Embryophyta</taxon>
        <taxon>Tracheophyta</taxon>
        <taxon>Spermatophyta</taxon>
        <taxon>Magnoliopsida</taxon>
        <taxon>Liliopsida</taxon>
        <taxon>Poales</taxon>
        <taxon>Poaceae</taxon>
        <taxon>BOP clade</taxon>
        <taxon>Oryzoideae</taxon>
        <taxon>Oryzeae</taxon>
        <taxon>Zizaniinae</taxon>
        <taxon>Zizania</taxon>
    </lineage>
</organism>
<feature type="compositionally biased region" description="Low complexity" evidence="9">
    <location>
        <begin position="26"/>
        <end position="42"/>
    </location>
</feature>
<dbReference type="GO" id="GO:0008270">
    <property type="term" value="F:zinc ion binding"/>
    <property type="evidence" value="ECO:0007669"/>
    <property type="project" value="UniProtKB-KW"/>
</dbReference>
<evidence type="ECO:0008006" key="14">
    <source>
        <dbReference type="Google" id="ProtNLM"/>
    </source>
</evidence>
<sequence>MVGSAFGERSSGNHGILPRCHMNSDSLTRQSSSPTESSPLGSSDRENSIPIKHGNYGMSEGNKSSTGFKGLQTPINLFEDECIFCHSFRTSQFHGPMVHYRKGKLVSNDMDSTSDLIYVHKKCMEWAPRVFYRGDTIVNLEMEISRASKLKCTRCMLPGAALGCYYQHCKRSYHVPCALMTLDCRWDVDNGSVLCPEHATKALPCDEISSPRKESGNFPQSQFSIKERKSTDCEREDHQLDQHNTSGSSLPQGQSLAKQGISAAHKREIDQFNTSCSSSFPQGQYLDKGVFNDGQKEEKQIDHLYTEKKCPSDMWVLLGTALSPSEKNNLQDFASWTNATVVNAWTENVTHVIVGKSAGSKWSKSYEVLMALLFGKWVVTTDWIVDSFAKLIPCPESSYELGFGHDSHTSIGGHKKGKFQASGGVCCICTHFWQQDLTRLLYMAQKLFTGLYFYLSTYIHPIDREQMQNLIAAAGGQTVERDLREEVGNVPAKPYIIYYSSAPREYNPNLLDDLRKEMEELADYVKYGAQVICHEEVFDAIAACDADILRRKDH</sequence>
<comment type="subcellular location">
    <subcellularLocation>
        <location evidence="1">Nucleus</location>
    </subcellularLocation>
</comment>
<evidence type="ECO:0000256" key="6">
    <source>
        <dbReference type="ARBA" id="ARBA00022833"/>
    </source>
</evidence>
<evidence type="ECO:0000313" key="12">
    <source>
        <dbReference type="EMBL" id="KAG8068265.1"/>
    </source>
</evidence>
<dbReference type="PANTHER" id="PTHR13763">
    <property type="entry name" value="BREAST CANCER TYPE 1 SUSCEPTIBILITY PROTEIN BRCA1"/>
    <property type="match status" value="1"/>
</dbReference>
<keyword evidence="8" id="KW-0539">Nucleus</keyword>
<evidence type="ECO:0000256" key="4">
    <source>
        <dbReference type="ARBA" id="ARBA00022763"/>
    </source>
</evidence>
<evidence type="ECO:0000259" key="11">
    <source>
        <dbReference type="PROSITE" id="PS51805"/>
    </source>
</evidence>
<gene>
    <name evidence="12" type="ORF">GUJ93_ZPchr0005g15745</name>
</gene>
<dbReference type="GO" id="GO:0005634">
    <property type="term" value="C:nucleus"/>
    <property type="evidence" value="ECO:0007669"/>
    <property type="project" value="UniProtKB-SubCell"/>
</dbReference>
<feature type="region of interest" description="Disordered" evidence="9">
    <location>
        <begin position="210"/>
        <end position="261"/>
    </location>
</feature>
<feature type="domain" description="BRCT" evidence="10">
    <location>
        <begin position="316"/>
        <end position="401"/>
    </location>
</feature>
<dbReference type="AlphaFoldDB" id="A0A8J5VHW5"/>
<reference evidence="12" key="1">
    <citation type="journal article" date="2021" name="bioRxiv">
        <title>Whole Genome Assembly and Annotation of Northern Wild Rice, Zizania palustris L., Supports a Whole Genome Duplication in the Zizania Genus.</title>
        <authorList>
            <person name="Haas M."/>
            <person name="Kono T."/>
            <person name="Macchietto M."/>
            <person name="Millas R."/>
            <person name="McGilp L."/>
            <person name="Shao M."/>
            <person name="Duquette J."/>
            <person name="Hirsch C.N."/>
            <person name="Kimball J."/>
        </authorList>
    </citation>
    <scope>NUCLEOTIDE SEQUENCE</scope>
    <source>
        <tissue evidence="12">Fresh leaf tissue</tissue>
    </source>
</reference>
<keyword evidence="5" id="KW-0863">Zinc-finger</keyword>
<evidence type="ECO:0000256" key="1">
    <source>
        <dbReference type="ARBA" id="ARBA00004123"/>
    </source>
</evidence>
<keyword evidence="3" id="KW-0677">Repeat</keyword>
<evidence type="ECO:0000256" key="8">
    <source>
        <dbReference type="ARBA" id="ARBA00023242"/>
    </source>
</evidence>
<dbReference type="FunFam" id="3.30.40.10:FF:000664">
    <property type="entry name" value="BRCA1-associated RING domain protein 1"/>
    <property type="match status" value="1"/>
</dbReference>
<evidence type="ECO:0000256" key="9">
    <source>
        <dbReference type="SAM" id="MobiDB-lite"/>
    </source>
</evidence>
<feature type="region of interest" description="Disordered" evidence="9">
    <location>
        <begin position="1"/>
        <end position="63"/>
    </location>
</feature>
<dbReference type="GO" id="GO:0004842">
    <property type="term" value="F:ubiquitin-protein transferase activity"/>
    <property type="evidence" value="ECO:0007669"/>
    <property type="project" value="TreeGrafter"/>
</dbReference>
<name>A0A8J5VHW5_ZIZPA</name>
<feature type="domain" description="PHD-type" evidence="11">
    <location>
        <begin position="79"/>
        <end position="199"/>
    </location>
</feature>